<accession>A0A0F9I8F8</accession>
<name>A0A0F9I8F8_9ZZZZ</name>
<reference evidence="1" key="1">
    <citation type="journal article" date="2015" name="Nature">
        <title>Complex archaea that bridge the gap between prokaryotes and eukaryotes.</title>
        <authorList>
            <person name="Spang A."/>
            <person name="Saw J.H."/>
            <person name="Jorgensen S.L."/>
            <person name="Zaremba-Niedzwiedzka K."/>
            <person name="Martijn J."/>
            <person name="Lind A.E."/>
            <person name="van Eijk R."/>
            <person name="Schleper C."/>
            <person name="Guy L."/>
            <person name="Ettema T.J."/>
        </authorList>
    </citation>
    <scope>NUCLEOTIDE SEQUENCE</scope>
</reference>
<proteinExistence type="predicted"/>
<organism evidence="1">
    <name type="scientific">marine sediment metagenome</name>
    <dbReference type="NCBI Taxonomy" id="412755"/>
    <lineage>
        <taxon>unclassified sequences</taxon>
        <taxon>metagenomes</taxon>
        <taxon>ecological metagenomes</taxon>
    </lineage>
</organism>
<gene>
    <name evidence="1" type="ORF">LCGC14_1611460</name>
</gene>
<feature type="non-terminal residue" evidence="1">
    <location>
        <position position="331"/>
    </location>
</feature>
<dbReference type="AlphaFoldDB" id="A0A0F9I8F8"/>
<comment type="caution">
    <text evidence="1">The sequence shown here is derived from an EMBL/GenBank/DDBJ whole genome shotgun (WGS) entry which is preliminary data.</text>
</comment>
<protein>
    <submittedName>
        <fullName evidence="1">Uncharacterized protein</fullName>
    </submittedName>
</protein>
<evidence type="ECO:0000313" key="1">
    <source>
        <dbReference type="EMBL" id="KKM23807.1"/>
    </source>
</evidence>
<sequence length="331" mass="34662">MKILTALLLILILAVSVKAATINIGEGLAENYLNTKYVQIIGDIMTGDLNINANLNVTRNATFDNNILFVDSTNNRVGIGQKGGFDPRIGLSVTGDIDIIHTSTEANDHAFEIIIDAAGFGDVKGIDIVYETGAIVLGEDEEVILINIDQSLAEGGDVVGVEILATEGSANIYGLECGPLVNCVIQLSGTFMDMDSANNSGADNLSNFISSSDDHPIFVNDDDYITIGDANKFEVLEFLLNTTSSNPGIKPTFEFSIGVDDWTEFFPADGGVTEDTANGVNAVAANAVVTVAANSAAITVTSAVLSAAWNSKPIVFALDNGTPAGSPTANY</sequence>
<dbReference type="EMBL" id="LAZR01013050">
    <property type="protein sequence ID" value="KKM23807.1"/>
    <property type="molecule type" value="Genomic_DNA"/>
</dbReference>